<name>G2GYP2_9ENTR</name>
<sequence>MSAISAVAAILEPNVDTSSPLLEPNVKTRSPLSDTTQIMAVCPLPPPRHASHSSDEVQESNKEWKIWG</sequence>
<protein>
    <submittedName>
        <fullName evidence="2">Uncharacterized protein</fullName>
    </submittedName>
</protein>
<evidence type="ECO:0000256" key="1">
    <source>
        <dbReference type="SAM" id="MobiDB-lite"/>
    </source>
</evidence>
<comment type="caution">
    <text evidence="2">The sequence shown here is derived from an EMBL/GenBank/DDBJ whole genome shotgun (WGS) entry which is preliminary data.</text>
</comment>
<proteinExistence type="predicted"/>
<evidence type="ECO:0000313" key="2">
    <source>
        <dbReference type="EMBL" id="EGY29138.1"/>
    </source>
</evidence>
<organism evidence="2 3">
    <name type="scientific">Candidatus Regiella insecticola 5.15</name>
    <dbReference type="NCBI Taxonomy" id="1005043"/>
    <lineage>
        <taxon>Bacteria</taxon>
        <taxon>Pseudomonadati</taxon>
        <taxon>Pseudomonadota</taxon>
        <taxon>Gammaproteobacteria</taxon>
        <taxon>Enterobacterales</taxon>
        <taxon>Enterobacteriaceae</taxon>
        <taxon>aphid secondary symbionts</taxon>
        <taxon>Candidatus Regiella</taxon>
    </lineage>
</organism>
<dbReference type="AlphaFoldDB" id="G2GYP2"/>
<feature type="region of interest" description="Disordered" evidence="1">
    <location>
        <begin position="45"/>
        <end position="68"/>
    </location>
</feature>
<evidence type="ECO:0000313" key="3">
    <source>
        <dbReference type="Proteomes" id="UP000004116"/>
    </source>
</evidence>
<dbReference type="Proteomes" id="UP000004116">
    <property type="component" value="Unassembled WGS sequence"/>
</dbReference>
<dbReference type="EMBL" id="AGCA01000234">
    <property type="protein sequence ID" value="EGY29138.1"/>
    <property type="molecule type" value="Genomic_DNA"/>
</dbReference>
<gene>
    <name evidence="2" type="ORF">Rin_00009020</name>
</gene>
<keyword evidence="3" id="KW-1185">Reference proteome</keyword>
<accession>G2GYP2</accession>
<feature type="compositionally biased region" description="Basic and acidic residues" evidence="1">
    <location>
        <begin position="52"/>
        <end position="68"/>
    </location>
</feature>
<reference evidence="2 3" key="1">
    <citation type="journal article" date="2012" name="Genome Res.">
        <title>Genomic basis of endosymbiont-conferred protection against an insect parasitoid.</title>
        <authorList>
            <person name="Hansen A.K."/>
            <person name="Vorburger C."/>
            <person name="Moran N.A."/>
        </authorList>
    </citation>
    <scope>NUCLEOTIDE SEQUENCE [LARGE SCALE GENOMIC DNA]</scope>
    <source>
        <strain evidence="3">R5.15</strain>
    </source>
</reference>